<feature type="transmembrane region" description="Helical" evidence="11">
    <location>
        <begin position="346"/>
        <end position="364"/>
    </location>
</feature>
<sequence>MRRKLKVYASLAVLRVAASVLLLGMIHPDEYFQSQEIMARHFLPTDSVLRRELFVPWEFQLATPNRSVLFPALVVGLPFKVFELVGIKLTGWLMLVTPRLLLCAASFLIDAVLFHVVGKLSRYDKVAILQEKQEMVLMLFASSWPTLLFLCRPFSNTFELLVFALCFAVLYLIKPTRRVLFGVLHAQTILLGSLLALGVFTRFTFPVFFFPLGVELVRQQDAFFIHASRKKELATSPSVVRRIVATIIVVMQGVGAFISWGIIFVLMDTLYYRPELFHGTFDQMFLKNIRQNAVIAPFNNLLYNTQYDNLKLHGVHPRFTHFAVNMPMLFGPLFVAFVLQRFPNRSVFGTLSVLFPLACLSLAPHQEPRFLLPIMIPLYIFTVLNGNIGMMRFVTSTKSGQFLWIVFNLTLTLFFGVLHQGGIVPMLLSLSSIASTPTKGVIMHLLTSSCHFNGMDDRSRQLIGSVPLVFARTYMPPRFLLTGMTVTSSFQVIDVAGNDLNNISDWISVHDLLETKTFTVLLVLPASVTVSDVIPFTLKTVKLGSCTPHLSTEDFSFELLSLELYLVNLMEEQALSIVDEEISNKFLV</sequence>
<feature type="transmembrane region" description="Helical" evidence="11">
    <location>
        <begin position="319"/>
        <end position="339"/>
    </location>
</feature>
<evidence type="ECO:0000256" key="9">
    <source>
        <dbReference type="ARBA" id="ARBA00023136"/>
    </source>
</evidence>
<dbReference type="GO" id="GO:0005789">
    <property type="term" value="C:endoplasmic reticulum membrane"/>
    <property type="evidence" value="ECO:0007669"/>
    <property type="project" value="UniProtKB-SubCell"/>
</dbReference>
<dbReference type="GO" id="GO:0006506">
    <property type="term" value="P:GPI anchor biosynthetic process"/>
    <property type="evidence" value="ECO:0007669"/>
    <property type="project" value="UniProtKB-KW"/>
</dbReference>
<feature type="transmembrane region" description="Helical" evidence="11">
    <location>
        <begin position="402"/>
        <end position="428"/>
    </location>
</feature>
<protein>
    <recommendedName>
        <fullName evidence="11">Mannosyltransferase</fullName>
        <ecNumber evidence="11">2.4.1.-</ecNumber>
    </recommendedName>
</protein>
<name>A0A976ILA3_BRELC</name>
<keyword evidence="3" id="KW-0337">GPI-anchor biosynthesis</keyword>
<dbReference type="GO" id="GO:0000026">
    <property type="term" value="F:alpha-1,2-mannosyltransferase activity"/>
    <property type="evidence" value="ECO:0007669"/>
    <property type="project" value="TreeGrafter"/>
</dbReference>
<keyword evidence="5" id="KW-0808">Transferase</keyword>
<feature type="transmembrane region" description="Helical" evidence="11">
    <location>
        <begin position="239"/>
        <end position="267"/>
    </location>
</feature>
<feature type="transmembrane region" description="Helical" evidence="11">
    <location>
        <begin position="179"/>
        <end position="200"/>
    </location>
</feature>
<dbReference type="KEGG" id="blac:94349679"/>
<keyword evidence="9 11" id="KW-0472">Membrane</keyword>
<keyword evidence="8 11" id="KW-1133">Transmembrane helix</keyword>
<feature type="transmembrane region" description="Helical" evidence="11">
    <location>
        <begin position="92"/>
        <end position="115"/>
    </location>
</feature>
<reference evidence="12 13" key="1">
    <citation type="journal article" date="2021" name="Genome Biol.">
        <title>AFLAP: assembly-free linkage analysis pipeline using k-mers from genome sequencing data.</title>
        <authorList>
            <person name="Fletcher K."/>
            <person name="Zhang L."/>
            <person name="Gil J."/>
            <person name="Han R."/>
            <person name="Cavanaugh K."/>
            <person name="Michelmore R."/>
        </authorList>
    </citation>
    <scope>NUCLEOTIDE SEQUENCE [LARGE SCALE GENOMIC DNA]</scope>
    <source>
        <strain evidence="12 13">SF5</strain>
    </source>
</reference>
<comment type="caution">
    <text evidence="12">The sequence shown here is derived from an EMBL/GenBank/DDBJ whole genome shotgun (WGS) entry which is preliminary data.</text>
</comment>
<comment type="subcellular location">
    <subcellularLocation>
        <location evidence="1 11">Endoplasmic reticulum membrane</location>
        <topology evidence="1 11">Multi-pass membrane protein</topology>
    </subcellularLocation>
</comment>
<evidence type="ECO:0000256" key="4">
    <source>
        <dbReference type="ARBA" id="ARBA00022676"/>
    </source>
</evidence>
<evidence type="ECO:0000313" key="12">
    <source>
        <dbReference type="EMBL" id="TDH73813.1"/>
    </source>
</evidence>
<dbReference type="EC" id="2.4.1.-" evidence="11"/>
<evidence type="ECO:0000256" key="3">
    <source>
        <dbReference type="ARBA" id="ARBA00022502"/>
    </source>
</evidence>
<dbReference type="OrthoDB" id="10066429at2759"/>
<gene>
    <name evidence="12" type="ORF">CCR75_005934</name>
</gene>
<organism evidence="12 13">
    <name type="scientific">Bremia lactucae</name>
    <name type="common">Lettuce downy mildew</name>
    <dbReference type="NCBI Taxonomy" id="4779"/>
    <lineage>
        <taxon>Eukaryota</taxon>
        <taxon>Sar</taxon>
        <taxon>Stramenopiles</taxon>
        <taxon>Oomycota</taxon>
        <taxon>Peronosporomycetes</taxon>
        <taxon>Peronosporales</taxon>
        <taxon>Peronosporaceae</taxon>
        <taxon>Bremia</taxon>
    </lineage>
</organism>
<evidence type="ECO:0000313" key="13">
    <source>
        <dbReference type="Proteomes" id="UP000294530"/>
    </source>
</evidence>
<dbReference type="Pfam" id="PF03901">
    <property type="entry name" value="Glyco_transf_22"/>
    <property type="match status" value="1"/>
</dbReference>
<evidence type="ECO:0000256" key="8">
    <source>
        <dbReference type="ARBA" id="ARBA00022989"/>
    </source>
</evidence>
<accession>A0A976ILA3</accession>
<keyword evidence="6 11" id="KW-0812">Transmembrane</keyword>
<evidence type="ECO:0000256" key="2">
    <source>
        <dbReference type="ARBA" id="ARBA00004687"/>
    </source>
</evidence>
<evidence type="ECO:0000256" key="10">
    <source>
        <dbReference type="ARBA" id="ARBA00038466"/>
    </source>
</evidence>
<feature type="transmembrane region" description="Helical" evidence="11">
    <location>
        <begin position="7"/>
        <end position="26"/>
    </location>
</feature>
<evidence type="ECO:0000256" key="7">
    <source>
        <dbReference type="ARBA" id="ARBA00022824"/>
    </source>
</evidence>
<keyword evidence="4 11" id="KW-0328">Glycosyltransferase</keyword>
<keyword evidence="13" id="KW-1185">Reference proteome</keyword>
<dbReference type="Proteomes" id="UP000294530">
    <property type="component" value="Unassembled WGS sequence"/>
</dbReference>
<dbReference type="InterPro" id="IPR005599">
    <property type="entry name" value="GPI_mannosylTrfase"/>
</dbReference>
<dbReference type="PANTHER" id="PTHR22760">
    <property type="entry name" value="GLYCOSYLTRANSFERASE"/>
    <property type="match status" value="1"/>
</dbReference>
<evidence type="ECO:0000256" key="6">
    <source>
        <dbReference type="ARBA" id="ARBA00022692"/>
    </source>
</evidence>
<evidence type="ECO:0000256" key="5">
    <source>
        <dbReference type="ARBA" id="ARBA00022679"/>
    </source>
</evidence>
<keyword evidence="7 11" id="KW-0256">Endoplasmic reticulum</keyword>
<feature type="transmembrane region" description="Helical" evidence="11">
    <location>
        <begin position="370"/>
        <end position="390"/>
    </location>
</feature>
<evidence type="ECO:0000256" key="1">
    <source>
        <dbReference type="ARBA" id="ARBA00004477"/>
    </source>
</evidence>
<evidence type="ECO:0000256" key="11">
    <source>
        <dbReference type="RuleBase" id="RU363075"/>
    </source>
</evidence>
<comment type="similarity">
    <text evidence="10">Belongs to the glycosyltransferase 22 family. PIGZ subfamily.</text>
</comment>
<dbReference type="RefSeq" id="XP_067823311.1">
    <property type="nucleotide sequence ID" value="XM_067964008.1"/>
</dbReference>
<proteinExistence type="inferred from homology"/>
<dbReference type="EMBL" id="SHOA02000009">
    <property type="protein sequence ID" value="TDH73813.1"/>
    <property type="molecule type" value="Genomic_DNA"/>
</dbReference>
<dbReference type="AlphaFoldDB" id="A0A976ILA3"/>
<dbReference type="GeneID" id="94349679"/>
<feature type="transmembrane region" description="Helical" evidence="11">
    <location>
        <begin position="158"/>
        <end position="173"/>
    </location>
</feature>
<comment type="pathway">
    <text evidence="2">Glycolipid biosynthesis; glycosylphosphatidylinositol-anchor biosynthesis.</text>
</comment>
<dbReference type="PANTHER" id="PTHR22760:SF3">
    <property type="entry name" value="GPI MANNOSYLTRANSFERASE 4"/>
    <property type="match status" value="1"/>
</dbReference>